<name>A0A9P6RCD9_9FUNG</name>
<dbReference type="EMBL" id="JAAAIP010000441">
    <property type="protein sequence ID" value="KAG0317106.1"/>
    <property type="molecule type" value="Genomic_DNA"/>
</dbReference>
<keyword evidence="4" id="KW-1185">Reference proteome</keyword>
<feature type="compositionally biased region" description="Acidic residues" evidence="1">
    <location>
        <begin position="241"/>
        <end position="250"/>
    </location>
</feature>
<organism evidence="3 4">
    <name type="scientific">Dissophora globulifera</name>
    <dbReference type="NCBI Taxonomy" id="979702"/>
    <lineage>
        <taxon>Eukaryota</taxon>
        <taxon>Fungi</taxon>
        <taxon>Fungi incertae sedis</taxon>
        <taxon>Mucoromycota</taxon>
        <taxon>Mortierellomycotina</taxon>
        <taxon>Mortierellomycetes</taxon>
        <taxon>Mortierellales</taxon>
        <taxon>Mortierellaceae</taxon>
        <taxon>Dissophora</taxon>
    </lineage>
</organism>
<dbReference type="OrthoDB" id="2403832at2759"/>
<feature type="transmembrane region" description="Helical" evidence="2">
    <location>
        <begin position="6"/>
        <end position="25"/>
    </location>
</feature>
<feature type="compositionally biased region" description="Low complexity" evidence="1">
    <location>
        <begin position="53"/>
        <end position="63"/>
    </location>
</feature>
<gene>
    <name evidence="3" type="ORF">BGZ99_006512</name>
</gene>
<keyword evidence="2" id="KW-0472">Membrane</keyword>
<accession>A0A9P6RCD9</accession>
<protein>
    <submittedName>
        <fullName evidence="3">Uncharacterized protein</fullName>
    </submittedName>
</protein>
<feature type="compositionally biased region" description="Basic and acidic residues" evidence="1">
    <location>
        <begin position="89"/>
        <end position="98"/>
    </location>
</feature>
<feature type="region of interest" description="Disordered" evidence="1">
    <location>
        <begin position="138"/>
        <end position="171"/>
    </location>
</feature>
<keyword evidence="2" id="KW-0812">Transmembrane</keyword>
<reference evidence="3" key="1">
    <citation type="journal article" date="2020" name="Fungal Divers.">
        <title>Resolving the Mortierellaceae phylogeny through synthesis of multi-gene phylogenetics and phylogenomics.</title>
        <authorList>
            <person name="Vandepol N."/>
            <person name="Liber J."/>
            <person name="Desiro A."/>
            <person name="Na H."/>
            <person name="Kennedy M."/>
            <person name="Barry K."/>
            <person name="Grigoriev I.V."/>
            <person name="Miller A.N."/>
            <person name="O'Donnell K."/>
            <person name="Stajich J.E."/>
            <person name="Bonito G."/>
        </authorList>
    </citation>
    <scope>NUCLEOTIDE SEQUENCE</scope>
    <source>
        <strain evidence="3">REB-010B</strain>
    </source>
</reference>
<feature type="region of interest" description="Disordered" evidence="1">
    <location>
        <begin position="36"/>
        <end position="120"/>
    </location>
</feature>
<evidence type="ECO:0000313" key="3">
    <source>
        <dbReference type="EMBL" id="KAG0317106.1"/>
    </source>
</evidence>
<feature type="region of interest" description="Disordered" evidence="1">
    <location>
        <begin position="186"/>
        <end position="268"/>
    </location>
</feature>
<evidence type="ECO:0000256" key="2">
    <source>
        <dbReference type="SAM" id="Phobius"/>
    </source>
</evidence>
<feature type="compositionally biased region" description="Low complexity" evidence="1">
    <location>
        <begin position="139"/>
        <end position="170"/>
    </location>
</feature>
<comment type="caution">
    <text evidence="3">The sequence shown here is derived from an EMBL/GenBank/DDBJ whole genome shotgun (WGS) entry which is preliminary data.</text>
</comment>
<dbReference type="AlphaFoldDB" id="A0A9P6RCD9"/>
<dbReference type="Proteomes" id="UP000738325">
    <property type="component" value="Unassembled WGS sequence"/>
</dbReference>
<evidence type="ECO:0000313" key="4">
    <source>
        <dbReference type="Proteomes" id="UP000738325"/>
    </source>
</evidence>
<keyword evidence="2" id="KW-1133">Transmembrane helix</keyword>
<proteinExistence type="predicted"/>
<feature type="compositionally biased region" description="Polar residues" evidence="1">
    <location>
        <begin position="198"/>
        <end position="211"/>
    </location>
</feature>
<feature type="compositionally biased region" description="Low complexity" evidence="1">
    <location>
        <begin position="74"/>
        <end position="88"/>
    </location>
</feature>
<evidence type="ECO:0000256" key="1">
    <source>
        <dbReference type="SAM" id="MobiDB-lite"/>
    </source>
</evidence>
<sequence length="268" mass="29440">MVHPGIIVAGVFGVVVTGVVLYTMLKDEFNDLYESFEKPSPVGYRTERAGSNQGQRQGQGQRRNGFAQDDDDFGQGSRGQSSSMSQGDYELRQRRHQADEDEDEKQQTHSNSSELYQNPFAGNEPLIRNFESTANTNAPVAQEPQQQQPRSSASPSSSQQQQTNTQEVNSRTADAILRHNLSNNHQEHVNPFADPSSLLENASTHSASVRSSVHGGDDDDTDAFADAFADAEERSVTVGHDDDEELDWTEAEIGSIGSHDSDESWGSH</sequence>